<dbReference type="GO" id="GO:0046872">
    <property type="term" value="F:metal ion binding"/>
    <property type="evidence" value="ECO:0007669"/>
    <property type="project" value="InterPro"/>
</dbReference>
<dbReference type="InterPro" id="IPR017517">
    <property type="entry name" value="Maleyloyr_isom"/>
</dbReference>
<comment type="caution">
    <text evidence="3">The sequence shown here is derived from an EMBL/GenBank/DDBJ whole genome shotgun (WGS) entry which is preliminary data.</text>
</comment>
<feature type="domain" description="Mycothiol-dependent maleylpyruvate isomerase metal-binding" evidence="2">
    <location>
        <begin position="12"/>
        <end position="147"/>
    </location>
</feature>
<dbReference type="EMBL" id="JAAAHS010000058">
    <property type="protein sequence ID" value="NBE51885.1"/>
    <property type="molecule type" value="Genomic_DNA"/>
</dbReference>
<evidence type="ECO:0000313" key="3">
    <source>
        <dbReference type="EMBL" id="NBE51885.1"/>
    </source>
</evidence>
<feature type="domain" description="tRNA wybutosine-synthesis" evidence="1">
    <location>
        <begin position="184"/>
        <end position="235"/>
    </location>
</feature>
<dbReference type="Pfam" id="PF08608">
    <property type="entry name" value="Wyosine_form"/>
    <property type="match status" value="1"/>
</dbReference>
<dbReference type="Proteomes" id="UP000598297">
    <property type="component" value="Unassembled WGS sequence"/>
</dbReference>
<evidence type="ECO:0000259" key="1">
    <source>
        <dbReference type="Pfam" id="PF08608"/>
    </source>
</evidence>
<dbReference type="NCBIfam" id="TIGR03084">
    <property type="entry name" value="TIGR03084 family metal-binding protein"/>
    <property type="match status" value="1"/>
</dbReference>
<dbReference type="InterPro" id="IPR034660">
    <property type="entry name" value="DinB/YfiT-like"/>
</dbReference>
<dbReference type="InterPro" id="IPR013917">
    <property type="entry name" value="tRNA_wybutosine-synth"/>
</dbReference>
<dbReference type="Gene3D" id="1.20.120.450">
    <property type="entry name" value="dinb family like domain"/>
    <property type="match status" value="1"/>
</dbReference>
<dbReference type="RefSeq" id="WP_161696311.1">
    <property type="nucleotide sequence ID" value="NZ_JAAAHS010000058.1"/>
</dbReference>
<dbReference type="NCBIfam" id="TIGR03083">
    <property type="entry name" value="maleylpyruvate isomerase family mycothiol-dependent enzyme"/>
    <property type="match status" value="1"/>
</dbReference>
<keyword evidence="4" id="KW-1185">Reference proteome</keyword>
<evidence type="ECO:0000259" key="2">
    <source>
        <dbReference type="Pfam" id="PF11716"/>
    </source>
</evidence>
<sequence>MTALNDVLKDLAADIDEVAGLVADIDDAAWNTATPAPGWTVADQIAHLTFIFELARSAAAEPEKFKAITASAGADFDGAVDAALKQFNAFPPPQLLGRFRALGDASVDALGAVPEGQVVPWLVNPLPPVVLACAGIMELFGHGQDIADALGVRREPTDRLLHLVNFAALTRDFGYEAHGLTPPAAQFRYELTAPSGAVWTVGPEDTDQVISGPAHDFCLLVTRRRHRDDLALTATGTHAEQWLDIAQAYRGPHGEGREAGQFADTER</sequence>
<dbReference type="OrthoDB" id="113180at2"/>
<evidence type="ECO:0000313" key="4">
    <source>
        <dbReference type="Proteomes" id="UP000598297"/>
    </source>
</evidence>
<dbReference type="AlphaFoldDB" id="A0A964UUI2"/>
<protein>
    <submittedName>
        <fullName evidence="3">TIGR03084 family protein</fullName>
    </submittedName>
</protein>
<name>A0A964UUI2_9ACTN</name>
<dbReference type="SUPFAM" id="SSF109854">
    <property type="entry name" value="DinB/YfiT-like putative metalloenzymes"/>
    <property type="match status" value="1"/>
</dbReference>
<gene>
    <name evidence="3" type="ORF">GUY60_10720</name>
</gene>
<dbReference type="InterPro" id="IPR017518">
    <property type="entry name" value="CHP03084"/>
</dbReference>
<proteinExistence type="predicted"/>
<organism evidence="3 4">
    <name type="scientific">Streptomyces boluensis</name>
    <dbReference type="NCBI Taxonomy" id="1775135"/>
    <lineage>
        <taxon>Bacteria</taxon>
        <taxon>Bacillati</taxon>
        <taxon>Actinomycetota</taxon>
        <taxon>Actinomycetes</taxon>
        <taxon>Kitasatosporales</taxon>
        <taxon>Streptomycetaceae</taxon>
        <taxon>Streptomyces</taxon>
    </lineage>
</organism>
<accession>A0A964UUI2</accession>
<dbReference type="Pfam" id="PF11716">
    <property type="entry name" value="MDMPI_N"/>
    <property type="match status" value="1"/>
</dbReference>
<reference evidence="3" key="1">
    <citation type="submission" date="2020-01" db="EMBL/GenBank/DDBJ databases">
        <title>Whole-genome analyses of novel actinobacteria.</title>
        <authorList>
            <person name="Sahin N."/>
        </authorList>
    </citation>
    <scope>NUCLEOTIDE SEQUENCE</scope>
    <source>
        <strain evidence="3">YC537</strain>
    </source>
</reference>
<dbReference type="InterPro" id="IPR024344">
    <property type="entry name" value="MDMPI_metal-binding"/>
</dbReference>